<evidence type="ECO:0000256" key="3">
    <source>
        <dbReference type="ARBA" id="ARBA00023163"/>
    </source>
</evidence>
<dbReference type="InterPro" id="IPR011598">
    <property type="entry name" value="bHLH_dom"/>
</dbReference>
<comment type="caution">
    <text evidence="7">The sequence shown here is derived from an EMBL/GenBank/DDBJ whole genome shotgun (WGS) entry which is preliminary data.</text>
</comment>
<sequence length="209" mass="22903">MPSTLLRSGSERSRDRHCLVRHGTGAELLGEFVMEGGGETANVAEGSGLRKRGRAERDGPGRHDGPKRDKCRRDNIAELYLKLRPMVPGVCPKAPRAELLREAFLYIKFLEEERVRLEKLKMSSAQVIANSSSISVALSDSNLAVFAITSSVRRNLVTNIISVFGQHQAEILAANVMAQEGWMSMTVTASVNDVADGAIEKIKQDILMV</sequence>
<keyword evidence="4" id="KW-0539">Nucleus</keyword>
<dbReference type="Gene3D" id="4.10.280.10">
    <property type="entry name" value="Helix-loop-helix DNA-binding domain"/>
    <property type="match status" value="1"/>
</dbReference>
<evidence type="ECO:0000259" key="6">
    <source>
        <dbReference type="PROSITE" id="PS50888"/>
    </source>
</evidence>
<comment type="subcellular location">
    <subcellularLocation>
        <location evidence="1">Nucleus</location>
    </subcellularLocation>
</comment>
<keyword evidence="2" id="KW-0805">Transcription regulation</keyword>
<name>A0ABD3LFI7_EUCGL</name>
<dbReference type="CDD" id="cd00083">
    <property type="entry name" value="bHLH_SF"/>
    <property type="match status" value="1"/>
</dbReference>
<dbReference type="Proteomes" id="UP001634007">
    <property type="component" value="Unassembled WGS sequence"/>
</dbReference>
<evidence type="ECO:0000313" key="7">
    <source>
        <dbReference type="EMBL" id="KAL3749363.1"/>
    </source>
</evidence>
<keyword evidence="3" id="KW-0804">Transcription</keyword>
<gene>
    <name evidence="7" type="ORF">ACJRO7_010468</name>
</gene>
<dbReference type="Pfam" id="PF00010">
    <property type="entry name" value="HLH"/>
    <property type="match status" value="1"/>
</dbReference>
<feature type="region of interest" description="Disordered" evidence="5">
    <location>
        <begin position="40"/>
        <end position="70"/>
    </location>
</feature>
<proteinExistence type="predicted"/>
<dbReference type="InterPro" id="IPR036638">
    <property type="entry name" value="HLH_DNA-bd_sf"/>
</dbReference>
<evidence type="ECO:0000313" key="8">
    <source>
        <dbReference type="Proteomes" id="UP001634007"/>
    </source>
</evidence>
<dbReference type="PANTHER" id="PTHR46772">
    <property type="entry name" value="BHLH DOMAIN-CONTAINING PROTEIN"/>
    <property type="match status" value="1"/>
</dbReference>
<dbReference type="PROSITE" id="PS50888">
    <property type="entry name" value="BHLH"/>
    <property type="match status" value="1"/>
</dbReference>
<evidence type="ECO:0000256" key="2">
    <source>
        <dbReference type="ARBA" id="ARBA00023015"/>
    </source>
</evidence>
<dbReference type="SUPFAM" id="SSF47459">
    <property type="entry name" value="HLH, helix-loop-helix DNA-binding domain"/>
    <property type="match status" value="1"/>
</dbReference>
<dbReference type="EMBL" id="JBJKBG010000002">
    <property type="protein sequence ID" value="KAL3749363.1"/>
    <property type="molecule type" value="Genomic_DNA"/>
</dbReference>
<protein>
    <recommendedName>
        <fullName evidence="6">BHLH domain-containing protein</fullName>
    </recommendedName>
</protein>
<dbReference type="SMART" id="SM00353">
    <property type="entry name" value="HLH"/>
    <property type="match status" value="1"/>
</dbReference>
<feature type="compositionally biased region" description="Basic and acidic residues" evidence="5">
    <location>
        <begin position="55"/>
        <end position="70"/>
    </location>
</feature>
<reference evidence="7 8" key="1">
    <citation type="submission" date="2024-11" db="EMBL/GenBank/DDBJ databases">
        <title>Chromosome-level genome assembly of Eucalyptus globulus Labill. provides insights into its genome evolution.</title>
        <authorList>
            <person name="Li X."/>
        </authorList>
    </citation>
    <scope>NUCLEOTIDE SEQUENCE [LARGE SCALE GENOMIC DNA]</scope>
    <source>
        <strain evidence="7">CL2024</strain>
        <tissue evidence="7">Fresh tender leaves</tissue>
    </source>
</reference>
<dbReference type="AlphaFoldDB" id="A0ABD3LFI7"/>
<organism evidence="7 8">
    <name type="scientific">Eucalyptus globulus</name>
    <name type="common">Tasmanian blue gum</name>
    <dbReference type="NCBI Taxonomy" id="34317"/>
    <lineage>
        <taxon>Eukaryota</taxon>
        <taxon>Viridiplantae</taxon>
        <taxon>Streptophyta</taxon>
        <taxon>Embryophyta</taxon>
        <taxon>Tracheophyta</taxon>
        <taxon>Spermatophyta</taxon>
        <taxon>Magnoliopsida</taxon>
        <taxon>eudicotyledons</taxon>
        <taxon>Gunneridae</taxon>
        <taxon>Pentapetalae</taxon>
        <taxon>rosids</taxon>
        <taxon>malvids</taxon>
        <taxon>Myrtales</taxon>
        <taxon>Myrtaceae</taxon>
        <taxon>Myrtoideae</taxon>
        <taxon>Eucalypteae</taxon>
        <taxon>Eucalyptus</taxon>
    </lineage>
</organism>
<feature type="domain" description="BHLH" evidence="6">
    <location>
        <begin position="60"/>
        <end position="110"/>
    </location>
</feature>
<keyword evidence="8" id="KW-1185">Reference proteome</keyword>
<dbReference type="GO" id="GO:0005634">
    <property type="term" value="C:nucleus"/>
    <property type="evidence" value="ECO:0007669"/>
    <property type="project" value="UniProtKB-SubCell"/>
</dbReference>
<accession>A0ABD3LFI7</accession>
<dbReference type="InterPro" id="IPR044278">
    <property type="entry name" value="BHLH95-like"/>
</dbReference>
<evidence type="ECO:0000256" key="4">
    <source>
        <dbReference type="ARBA" id="ARBA00023242"/>
    </source>
</evidence>
<evidence type="ECO:0000256" key="1">
    <source>
        <dbReference type="ARBA" id="ARBA00004123"/>
    </source>
</evidence>
<evidence type="ECO:0000256" key="5">
    <source>
        <dbReference type="SAM" id="MobiDB-lite"/>
    </source>
</evidence>
<dbReference type="PANTHER" id="PTHR46772:SF6">
    <property type="entry name" value="BHLH DOMAIN-CONTAINING PROTEIN"/>
    <property type="match status" value="1"/>
</dbReference>